<dbReference type="InterPro" id="IPR050561">
    <property type="entry name" value="PTP"/>
</dbReference>
<dbReference type="PROSITE" id="PS50056">
    <property type="entry name" value="TYR_PHOSPHATASE_2"/>
    <property type="match status" value="1"/>
</dbReference>
<comment type="caution">
    <text evidence="4">The sequence shown here is derived from an EMBL/GenBank/DDBJ whole genome shotgun (WGS) entry which is preliminary data.</text>
</comment>
<proteinExistence type="predicted"/>
<dbReference type="PANTHER" id="PTHR23339">
    <property type="entry name" value="TYROSINE SPECIFIC PROTEIN PHOSPHATASE AND DUAL SPECIFICITY PROTEIN PHOSPHATASE"/>
    <property type="match status" value="1"/>
</dbReference>
<dbReference type="EMBL" id="JAAHFQ010000015">
    <property type="protein sequence ID" value="NER26304.1"/>
    <property type="molecule type" value="Genomic_DNA"/>
</dbReference>
<dbReference type="PROSITE" id="PS50054">
    <property type="entry name" value="TYR_PHOSPHATASE_DUAL"/>
    <property type="match status" value="1"/>
</dbReference>
<dbReference type="InterPro" id="IPR016130">
    <property type="entry name" value="Tyr_Pase_AS"/>
</dbReference>
<keyword evidence="1" id="KW-0378">Hydrolase</keyword>
<feature type="domain" description="Tyrosine specific protein phosphatases" evidence="3">
    <location>
        <begin position="78"/>
        <end position="142"/>
    </location>
</feature>
<reference evidence="4" key="1">
    <citation type="submission" date="2019-11" db="EMBL/GenBank/DDBJ databases">
        <title>Genomic insights into an expanded diversity of filamentous marine cyanobacteria reveals the extraordinary biosynthetic potential of Moorea and Okeania.</title>
        <authorList>
            <person name="Ferreira Leao T."/>
            <person name="Wang M."/>
            <person name="Moss N."/>
            <person name="Da Silva R."/>
            <person name="Sanders J."/>
            <person name="Nurk S."/>
            <person name="Gurevich A."/>
            <person name="Humphrey G."/>
            <person name="Reher R."/>
            <person name="Zhu Q."/>
            <person name="Belda-Ferre P."/>
            <person name="Glukhov E."/>
            <person name="Rex R."/>
            <person name="Dorrestein P.C."/>
            <person name="Knight R."/>
            <person name="Pevzner P."/>
            <person name="Gerwick W.H."/>
            <person name="Gerwick L."/>
        </authorList>
    </citation>
    <scope>NUCLEOTIDE SEQUENCE</scope>
    <source>
        <strain evidence="4">SIO1C4</strain>
    </source>
</reference>
<dbReference type="Gene3D" id="3.90.190.10">
    <property type="entry name" value="Protein tyrosine phosphatase superfamily"/>
    <property type="match status" value="1"/>
</dbReference>
<dbReference type="InterPro" id="IPR000387">
    <property type="entry name" value="Tyr_Pase_dom"/>
</dbReference>
<dbReference type="AlphaFoldDB" id="A0A6B3N867"/>
<evidence type="ECO:0000313" key="4">
    <source>
        <dbReference type="EMBL" id="NER26304.1"/>
    </source>
</evidence>
<sequence length="152" mass="16819">MSDNGSYPDYVWWLKPGLLAGMPRPPLEDLPQLYQAGMRGIVSVMDEPSGIEEYREAGFSALWLPITGGKAPTLEQVKQFVEFTDPLLAKHQSVVVHCTSGNRRTGTLLASYLIAKGETPSLAIQLVQKARPTAELREIQINFLSQLPNLLK</sequence>
<dbReference type="InterPro" id="IPR029021">
    <property type="entry name" value="Prot-tyrosine_phosphatase-like"/>
</dbReference>
<evidence type="ECO:0000259" key="2">
    <source>
        <dbReference type="PROSITE" id="PS50054"/>
    </source>
</evidence>
<feature type="domain" description="Tyrosine-protein phosphatase" evidence="2">
    <location>
        <begin position="9"/>
        <end position="152"/>
    </location>
</feature>
<dbReference type="PROSITE" id="PS00383">
    <property type="entry name" value="TYR_PHOSPHATASE_1"/>
    <property type="match status" value="1"/>
</dbReference>
<gene>
    <name evidence="4" type="ORF">F6J89_01235</name>
</gene>
<dbReference type="FunFam" id="3.90.190.10:FF:000157">
    <property type="entry name" value="Protein-tyrosine phosphatase"/>
    <property type="match status" value="1"/>
</dbReference>
<dbReference type="InterPro" id="IPR020422">
    <property type="entry name" value="TYR_PHOSPHATASE_DUAL_dom"/>
</dbReference>
<dbReference type="GO" id="GO:0016787">
    <property type="term" value="F:hydrolase activity"/>
    <property type="evidence" value="ECO:0007669"/>
    <property type="project" value="UniProtKB-KW"/>
</dbReference>
<protein>
    <submittedName>
        <fullName evidence="4">Protein phosphatase</fullName>
    </submittedName>
</protein>
<organism evidence="4">
    <name type="scientific">Symploca sp. SIO1C4</name>
    <dbReference type="NCBI Taxonomy" id="2607765"/>
    <lineage>
        <taxon>Bacteria</taxon>
        <taxon>Bacillati</taxon>
        <taxon>Cyanobacteriota</taxon>
        <taxon>Cyanophyceae</taxon>
        <taxon>Coleofasciculales</taxon>
        <taxon>Coleofasciculaceae</taxon>
        <taxon>Symploca</taxon>
    </lineage>
</organism>
<accession>A0A6B3N867</accession>
<evidence type="ECO:0000259" key="3">
    <source>
        <dbReference type="PROSITE" id="PS50056"/>
    </source>
</evidence>
<dbReference type="Pfam" id="PF22785">
    <property type="entry name" value="Tc-R-P"/>
    <property type="match status" value="1"/>
</dbReference>
<dbReference type="SUPFAM" id="SSF52799">
    <property type="entry name" value="(Phosphotyrosine protein) phosphatases II"/>
    <property type="match status" value="1"/>
</dbReference>
<evidence type="ECO:0000256" key="1">
    <source>
        <dbReference type="ARBA" id="ARBA00022801"/>
    </source>
</evidence>
<name>A0A6B3N867_9CYAN</name>